<dbReference type="InterPro" id="IPR028039">
    <property type="entry name" value="CCDC32"/>
</dbReference>
<sequence length="151" mass="17056">MKTDICDPWCGTNTTEINDDKYKNCFEDSFVEDLSNHTKLADSEEYLTKLYSRLKNLQKGTSKKDLVSSLSIAKEDSIARLITSKCKFETEEEIELASNPLIRHIVPHLQALTASELVHLLKADVLQLINESEQQGGQIDTETLTNKETIP</sequence>
<evidence type="ECO:0008006" key="3">
    <source>
        <dbReference type="Google" id="ProtNLM"/>
    </source>
</evidence>
<reference evidence="1 2" key="1">
    <citation type="submission" date="2024-08" db="EMBL/GenBank/DDBJ databases">
        <authorList>
            <person name="Will J Nash"/>
            <person name="Angela Man"/>
            <person name="Seanna McTaggart"/>
            <person name="Kendall Baker"/>
            <person name="Tom Barker"/>
            <person name="Leah Catchpole"/>
            <person name="Alex Durrant"/>
            <person name="Karim Gharbi"/>
            <person name="Naomi Irish"/>
            <person name="Gemy Kaithakottil"/>
            <person name="Debby Ku"/>
            <person name="Aaliyah Providence"/>
            <person name="Felix Shaw"/>
            <person name="David Swarbreck"/>
            <person name="Chris Watkins"/>
            <person name="Ann M. McCartney"/>
            <person name="Giulio Formenti"/>
            <person name="Alice Mouton"/>
            <person name="Noel Vella"/>
            <person name="Bjorn M von Reumont"/>
            <person name="Adriana Vella"/>
            <person name="Wilfried Haerty"/>
        </authorList>
    </citation>
    <scope>NUCLEOTIDE SEQUENCE [LARGE SCALE GENOMIC DNA]</scope>
</reference>
<comment type="caution">
    <text evidence="1">The sequence shown here is derived from an EMBL/GenBank/DDBJ whole genome shotgun (WGS) entry which is preliminary data.</text>
</comment>
<dbReference type="EMBL" id="CAXAJV020001301">
    <property type="protein sequence ID" value="CAL7951799.1"/>
    <property type="molecule type" value="Genomic_DNA"/>
</dbReference>
<evidence type="ECO:0000313" key="1">
    <source>
        <dbReference type="EMBL" id="CAL7951799.1"/>
    </source>
</evidence>
<organism evidence="1 2">
    <name type="scientific">Xylocopa violacea</name>
    <name type="common">Violet carpenter bee</name>
    <name type="synonym">Apis violacea</name>
    <dbReference type="NCBI Taxonomy" id="135666"/>
    <lineage>
        <taxon>Eukaryota</taxon>
        <taxon>Metazoa</taxon>
        <taxon>Ecdysozoa</taxon>
        <taxon>Arthropoda</taxon>
        <taxon>Hexapoda</taxon>
        <taxon>Insecta</taxon>
        <taxon>Pterygota</taxon>
        <taxon>Neoptera</taxon>
        <taxon>Endopterygota</taxon>
        <taxon>Hymenoptera</taxon>
        <taxon>Apocrita</taxon>
        <taxon>Aculeata</taxon>
        <taxon>Apoidea</taxon>
        <taxon>Anthophila</taxon>
        <taxon>Apidae</taxon>
        <taxon>Xylocopa</taxon>
        <taxon>Xylocopa</taxon>
    </lineage>
</organism>
<proteinExistence type="predicted"/>
<dbReference type="Proteomes" id="UP001642520">
    <property type="component" value="Unassembled WGS sequence"/>
</dbReference>
<keyword evidence="2" id="KW-1185">Reference proteome</keyword>
<protein>
    <recommendedName>
        <fullName evidence="3">DNA-directed RNA polymerase III subunit RPC9</fullName>
    </recommendedName>
</protein>
<dbReference type="Pfam" id="PF14989">
    <property type="entry name" value="CCDC32"/>
    <property type="match status" value="1"/>
</dbReference>
<accession>A0ABP1PEZ9</accession>
<gene>
    <name evidence="1" type="ORF">XYLVIOL_LOCUS10705</name>
</gene>
<dbReference type="PANTHER" id="PTHR31800">
    <property type="entry name" value="COILED-COIL DOMAIN-CONTAINING PROTEIN 32"/>
    <property type="match status" value="1"/>
</dbReference>
<name>A0ABP1PEZ9_XYLVO</name>
<evidence type="ECO:0000313" key="2">
    <source>
        <dbReference type="Proteomes" id="UP001642520"/>
    </source>
</evidence>
<dbReference type="PANTHER" id="PTHR31800:SF1">
    <property type="entry name" value="COILED-COIL DOMAIN-CONTAINING PROTEIN 32"/>
    <property type="match status" value="1"/>
</dbReference>